<dbReference type="Proteomes" id="UP000074914">
    <property type="component" value="Chromosome"/>
</dbReference>
<evidence type="ECO:0000313" key="4">
    <source>
        <dbReference type="Proteomes" id="UP000074561"/>
    </source>
</evidence>
<dbReference type="EMBL" id="CP013234">
    <property type="protein sequence ID" value="AMP05769.1"/>
    <property type="molecule type" value="Genomic_DNA"/>
</dbReference>
<dbReference type="KEGG" id="cpra:CPter91_3443"/>
<keyword evidence="5" id="KW-1185">Reference proteome</keyword>
<dbReference type="Proteomes" id="UP000074561">
    <property type="component" value="Chromosome"/>
</dbReference>
<evidence type="ECO:0000313" key="5">
    <source>
        <dbReference type="Proteomes" id="UP000074914"/>
    </source>
</evidence>
<evidence type="ECO:0000313" key="3">
    <source>
        <dbReference type="EMBL" id="AMP15725.1"/>
    </source>
</evidence>
<dbReference type="AlphaFoldDB" id="A0A127R155"/>
<accession>A0A127R155</accession>
<evidence type="ECO:0000256" key="1">
    <source>
        <dbReference type="SAM" id="MobiDB-lite"/>
    </source>
</evidence>
<name>A0A127R155_9BURK</name>
<evidence type="ECO:0000313" key="2">
    <source>
        <dbReference type="EMBL" id="AMP05769.1"/>
    </source>
</evidence>
<organism evidence="2 4">
    <name type="scientific">Collimonas pratensis</name>
    <dbReference type="NCBI Taxonomy" id="279113"/>
    <lineage>
        <taxon>Bacteria</taxon>
        <taxon>Pseudomonadati</taxon>
        <taxon>Pseudomonadota</taxon>
        <taxon>Betaproteobacteria</taxon>
        <taxon>Burkholderiales</taxon>
        <taxon>Oxalobacteraceae</taxon>
        <taxon>Collimonas</taxon>
    </lineage>
</organism>
<dbReference type="EMBL" id="CP013236">
    <property type="protein sequence ID" value="AMP15725.1"/>
    <property type="molecule type" value="Genomic_DNA"/>
</dbReference>
<protein>
    <recommendedName>
        <fullName evidence="6">Transposase</fullName>
    </recommendedName>
</protein>
<reference evidence="4 5" key="1">
    <citation type="submission" date="2015-11" db="EMBL/GenBank/DDBJ databases">
        <title>Exploring the genomic traits of fungus-feeding bacterial genus Collimonas.</title>
        <authorList>
            <person name="Song C."/>
            <person name="Schmidt R."/>
            <person name="de Jager V."/>
            <person name="Krzyzanowska D."/>
            <person name="Jongedijk E."/>
            <person name="Cankar K."/>
            <person name="Beekwilder J."/>
            <person name="van Veen A."/>
            <person name="de Boer W."/>
            <person name="van Veen J.A."/>
            <person name="Garbeva P."/>
        </authorList>
    </citation>
    <scope>NUCLEOTIDE SEQUENCE [LARGE SCALE GENOMIC DNA]</scope>
    <source>
        <strain evidence="3 5">Ter291</strain>
        <strain evidence="2 4">Ter91</strain>
    </source>
</reference>
<proteinExistence type="predicted"/>
<feature type="region of interest" description="Disordered" evidence="1">
    <location>
        <begin position="41"/>
        <end position="61"/>
    </location>
</feature>
<gene>
    <name evidence="3" type="ORF">CPter291_3490</name>
    <name evidence="2" type="ORF">CPter91_3443</name>
</gene>
<sequence>MDCVNALETISELPTLLNSRIGELLPHHWISADYFLPSWEGQVQTEHPGKDEGDEHQTQER</sequence>
<evidence type="ECO:0008006" key="6">
    <source>
        <dbReference type="Google" id="ProtNLM"/>
    </source>
</evidence>
<feature type="compositionally biased region" description="Basic and acidic residues" evidence="1">
    <location>
        <begin position="47"/>
        <end position="61"/>
    </location>
</feature>